<dbReference type="SUPFAM" id="SSF52949">
    <property type="entry name" value="Macro domain-like"/>
    <property type="match status" value="1"/>
</dbReference>
<keyword evidence="4" id="KW-0548">Nucleotidyltransferase</keyword>
<evidence type="ECO:0000256" key="7">
    <source>
        <dbReference type="PROSITE-ProRule" id="PRU01362"/>
    </source>
</evidence>
<keyword evidence="11" id="KW-1185">Reference proteome</keyword>
<dbReference type="GO" id="GO:0016779">
    <property type="term" value="F:nucleotidyltransferase activity"/>
    <property type="evidence" value="ECO:0007669"/>
    <property type="project" value="UniProtKB-KW"/>
</dbReference>
<sequence>MESVYLFRIVHWQNIEYILRHGLCSNNHVLKDPQYINIGHPQLIADRHEYPIPLVGYGNLGEYIPFYFWGHSPMLYLIMHGFKGVTQFPQEDIVYLVIDSKQIIEADFQYVFTDRHAKVKLAKFMENCIIDMIYFLQGDLLQSSAQALVNTVNTVGVMGKGIALQFKQRFPYNYKVYKEACKNGTLQVGEMLVVKEPDLVGERYIINFPTKAHWKSPSKIEYIENGLQALKGSLQEYHIESVALPPLGCGNGGLDWNMVKPMITEALEGLDIDIYVYEPNSEIKSLLQAEDGKKKEQKLTPAKAMLLYLMFHYESVGDISSLFAANKLAYFLQESGENLRLRFTAHHYGPYAVQLNHVLYSLNGAYLQGLEQNQAKAFEPLRLNYERYDEVERFVKTQLNPTQLDRVESVLGLIRGFESTYALELLASVDYAAKQPGVASVEDIQKHIQQWNQRKANLFKPEHIALASQHLDNYRTALV</sequence>
<dbReference type="RefSeq" id="WP_148921054.1">
    <property type="nucleotide sequence ID" value="NZ_VTAV01000022.1"/>
</dbReference>
<feature type="domain" description="DarT" evidence="9">
    <location>
        <begin position="4"/>
        <end position="216"/>
    </location>
</feature>
<comment type="catalytic activity">
    <reaction evidence="6">
        <text>an N-(ADP-alpha-D-ribosyl)-thymidine in DNA + H2O = a thymidine in DNA + ADP-D-ribose</text>
        <dbReference type="Rhea" id="RHEA:71655"/>
        <dbReference type="Rhea" id="RHEA-COMP:13556"/>
        <dbReference type="Rhea" id="RHEA-COMP:18051"/>
        <dbReference type="ChEBI" id="CHEBI:15377"/>
        <dbReference type="ChEBI" id="CHEBI:57967"/>
        <dbReference type="ChEBI" id="CHEBI:137386"/>
        <dbReference type="ChEBI" id="CHEBI:191199"/>
    </reaction>
    <physiologicalReaction direction="left-to-right" evidence="6">
        <dbReference type="Rhea" id="RHEA:71656"/>
    </physiologicalReaction>
</comment>
<accession>A0A5D4GTU2</accession>
<dbReference type="PANTHER" id="PTHR12521:SF0">
    <property type="entry name" value="ADP-RIBOSE GLYCOHYDROLASE OARD1"/>
    <property type="match status" value="1"/>
</dbReference>
<dbReference type="AlphaFoldDB" id="A0A5D4GTU2"/>
<keyword evidence="3" id="KW-0808">Transferase</keyword>
<gene>
    <name evidence="10" type="ORF">FXV77_20200</name>
</gene>
<dbReference type="GO" id="GO:0003677">
    <property type="term" value="F:DNA binding"/>
    <property type="evidence" value="ECO:0007669"/>
    <property type="project" value="UniProtKB-UniRule"/>
</dbReference>
<feature type="domain" description="Macro" evidence="8">
    <location>
        <begin position="120"/>
        <end position="285"/>
    </location>
</feature>
<protein>
    <submittedName>
        <fullName evidence="10">DUF4433 domain-containing protein</fullName>
    </submittedName>
</protein>
<evidence type="ECO:0000256" key="3">
    <source>
        <dbReference type="ARBA" id="ARBA00022679"/>
    </source>
</evidence>
<reference evidence="10 11" key="1">
    <citation type="submission" date="2019-08" db="EMBL/GenBank/DDBJ databases">
        <title>Phlebobacter frassis gen. nov. sp. nov., a new member of family Sphingobacteriaceae isolated from sand fly rearing media.</title>
        <authorList>
            <person name="Kakumanu M.L."/>
            <person name="Marayati B.F."/>
            <person name="Wada-Katsumata A."/>
            <person name="Wasserberg G."/>
            <person name="Schal C."/>
            <person name="Apperson C.S."/>
            <person name="Ponnusamy L."/>
        </authorList>
    </citation>
    <scope>NUCLEOTIDE SEQUENCE [LARGE SCALE GENOMIC DNA]</scope>
    <source>
        <strain evidence="10 11">SSI9</strain>
    </source>
</reference>
<dbReference type="GO" id="GO:0016757">
    <property type="term" value="F:glycosyltransferase activity"/>
    <property type="evidence" value="ECO:0007669"/>
    <property type="project" value="UniProtKB-KW"/>
</dbReference>
<evidence type="ECO:0000256" key="2">
    <source>
        <dbReference type="ARBA" id="ARBA00022676"/>
    </source>
</evidence>
<evidence type="ECO:0000313" key="10">
    <source>
        <dbReference type="EMBL" id="TYR31758.1"/>
    </source>
</evidence>
<dbReference type="InterPro" id="IPR029494">
    <property type="entry name" value="DarT"/>
</dbReference>
<dbReference type="Pfam" id="PF01661">
    <property type="entry name" value="Macro"/>
    <property type="match status" value="1"/>
</dbReference>
<keyword evidence="2" id="KW-0328">Glycosyltransferase</keyword>
<dbReference type="PANTHER" id="PTHR12521">
    <property type="entry name" value="PROTEIN C6ORF130"/>
    <property type="match status" value="1"/>
</dbReference>
<name>A0A5D4GTU2_9SPHI</name>
<keyword evidence="5 7" id="KW-0238">DNA-binding</keyword>
<proteinExistence type="inferred from homology"/>
<comment type="caution">
    <text evidence="10">The sequence shown here is derived from an EMBL/GenBank/DDBJ whole genome shotgun (WGS) entry which is preliminary data.</text>
</comment>
<evidence type="ECO:0000259" key="9">
    <source>
        <dbReference type="PROSITE" id="PS52018"/>
    </source>
</evidence>
<evidence type="ECO:0000259" key="8">
    <source>
        <dbReference type="PROSITE" id="PS51154"/>
    </source>
</evidence>
<evidence type="ECO:0000256" key="5">
    <source>
        <dbReference type="ARBA" id="ARBA00023125"/>
    </source>
</evidence>
<comment type="similarity">
    <text evidence="7">Belongs to the DarT ADP-ribosyltransferase family.</text>
</comment>
<dbReference type="InterPro" id="IPR002589">
    <property type="entry name" value="Macro_dom"/>
</dbReference>
<evidence type="ECO:0000256" key="1">
    <source>
        <dbReference type="ARBA" id="ARBA00022649"/>
    </source>
</evidence>
<keyword evidence="1 7" id="KW-1277">Toxin-antitoxin system</keyword>
<dbReference type="Pfam" id="PF14487">
    <property type="entry name" value="DarT"/>
    <property type="match status" value="1"/>
</dbReference>
<evidence type="ECO:0000256" key="6">
    <source>
        <dbReference type="ARBA" id="ARBA00035885"/>
    </source>
</evidence>
<dbReference type="PROSITE" id="PS52018">
    <property type="entry name" value="DART"/>
    <property type="match status" value="1"/>
</dbReference>
<dbReference type="CDD" id="cd02901">
    <property type="entry name" value="Macro_Poa1p-like"/>
    <property type="match status" value="1"/>
</dbReference>
<dbReference type="SMART" id="SM00506">
    <property type="entry name" value="A1pp"/>
    <property type="match status" value="1"/>
</dbReference>
<dbReference type="InterPro" id="IPR050892">
    <property type="entry name" value="ADP-ribose_metab_enzymes"/>
</dbReference>
<organism evidence="10 11">
    <name type="scientific">Sphingobacterium phlebotomi</name>
    <dbReference type="NCBI Taxonomy" id="2605433"/>
    <lineage>
        <taxon>Bacteria</taxon>
        <taxon>Pseudomonadati</taxon>
        <taxon>Bacteroidota</taxon>
        <taxon>Sphingobacteriia</taxon>
        <taxon>Sphingobacteriales</taxon>
        <taxon>Sphingobacteriaceae</taxon>
        <taxon>Sphingobacterium</taxon>
    </lineage>
</organism>
<dbReference type="Gene3D" id="3.40.220.10">
    <property type="entry name" value="Leucine Aminopeptidase, subunit E, domain 1"/>
    <property type="match status" value="1"/>
</dbReference>
<evidence type="ECO:0000256" key="4">
    <source>
        <dbReference type="ARBA" id="ARBA00022695"/>
    </source>
</evidence>
<evidence type="ECO:0000313" key="11">
    <source>
        <dbReference type="Proteomes" id="UP000322362"/>
    </source>
</evidence>
<dbReference type="GO" id="GO:0140291">
    <property type="term" value="P:peptidyl-glutamate ADP-deribosylation"/>
    <property type="evidence" value="ECO:0007669"/>
    <property type="project" value="TreeGrafter"/>
</dbReference>
<dbReference type="Proteomes" id="UP000322362">
    <property type="component" value="Unassembled WGS sequence"/>
</dbReference>
<dbReference type="EMBL" id="VTAV01000022">
    <property type="protein sequence ID" value="TYR31758.1"/>
    <property type="molecule type" value="Genomic_DNA"/>
</dbReference>
<comment type="caution">
    <text evidence="7">Lacks conserved residue(s) required for the propagation of feature annotation.</text>
</comment>
<dbReference type="PROSITE" id="PS51154">
    <property type="entry name" value="MACRO"/>
    <property type="match status" value="1"/>
</dbReference>
<dbReference type="InterPro" id="IPR043472">
    <property type="entry name" value="Macro_dom-like"/>
</dbReference>